<evidence type="ECO:0000313" key="2">
    <source>
        <dbReference type="Proteomes" id="UP000808337"/>
    </source>
</evidence>
<dbReference type="EMBL" id="JADKGY010000029">
    <property type="protein sequence ID" value="MBK9984098.1"/>
    <property type="molecule type" value="Genomic_DNA"/>
</dbReference>
<name>A0A9D7SY40_9BACT</name>
<accession>A0A9D7SY40</accession>
<dbReference type="Proteomes" id="UP000808337">
    <property type="component" value="Unassembled WGS sequence"/>
</dbReference>
<organism evidence="1 2">
    <name type="scientific">Candidatus Opimibacter skivensis</name>
    <dbReference type="NCBI Taxonomy" id="2982028"/>
    <lineage>
        <taxon>Bacteria</taxon>
        <taxon>Pseudomonadati</taxon>
        <taxon>Bacteroidota</taxon>
        <taxon>Saprospiria</taxon>
        <taxon>Saprospirales</taxon>
        <taxon>Saprospiraceae</taxon>
        <taxon>Candidatus Opimibacter</taxon>
    </lineage>
</organism>
<reference evidence="1 2" key="1">
    <citation type="submission" date="2020-10" db="EMBL/GenBank/DDBJ databases">
        <title>Connecting structure to function with the recovery of over 1000 high-quality activated sludge metagenome-assembled genomes encoding full-length rRNA genes using long-read sequencing.</title>
        <authorList>
            <person name="Singleton C.M."/>
            <person name="Petriglieri F."/>
            <person name="Kristensen J.M."/>
            <person name="Kirkegaard R.H."/>
            <person name="Michaelsen T.Y."/>
            <person name="Andersen M.H."/>
            <person name="Karst S.M."/>
            <person name="Dueholm M.S."/>
            <person name="Nielsen P.H."/>
            <person name="Albertsen M."/>
        </authorList>
    </citation>
    <scope>NUCLEOTIDE SEQUENCE [LARGE SCALE GENOMIC DNA]</scope>
    <source>
        <strain evidence="1">Ribe_18-Q3-R11-54_MAXAC.273</strain>
    </source>
</reference>
<sequence>MPNGQVWIVWEASNPLPETYAVYSKPSAFTSTDNATLVGRLFKEEYGPAALREQVDSTATYRIPNNNGGIYQLADNEALFVATPHQAGSLFLLWLPGAIIRLHPASILLHRL</sequence>
<protein>
    <submittedName>
        <fullName evidence="1">Uncharacterized protein</fullName>
    </submittedName>
</protein>
<gene>
    <name evidence="1" type="ORF">IPP15_17305</name>
</gene>
<proteinExistence type="predicted"/>
<evidence type="ECO:0000313" key="1">
    <source>
        <dbReference type="EMBL" id="MBK9984098.1"/>
    </source>
</evidence>
<dbReference type="AlphaFoldDB" id="A0A9D7SY40"/>
<comment type="caution">
    <text evidence="1">The sequence shown here is derived from an EMBL/GenBank/DDBJ whole genome shotgun (WGS) entry which is preliminary data.</text>
</comment>